<evidence type="ECO:0000256" key="3">
    <source>
        <dbReference type="ARBA" id="ARBA00013017"/>
    </source>
</evidence>
<keyword evidence="16" id="KW-1185">Reference proteome</keyword>
<dbReference type="PANTHER" id="PTHR42801">
    <property type="entry name" value="THIOREDOXIN-DEPENDENT PEROXIDE REDUCTASE"/>
    <property type="match status" value="1"/>
</dbReference>
<evidence type="ECO:0000256" key="10">
    <source>
        <dbReference type="ARBA" id="ARBA00038489"/>
    </source>
</evidence>
<evidence type="ECO:0000256" key="2">
    <source>
        <dbReference type="ARBA" id="ARBA00011245"/>
    </source>
</evidence>
<evidence type="ECO:0000256" key="11">
    <source>
        <dbReference type="ARBA" id="ARBA00041373"/>
    </source>
</evidence>
<evidence type="ECO:0000256" key="5">
    <source>
        <dbReference type="ARBA" id="ARBA00022862"/>
    </source>
</evidence>
<dbReference type="PANTHER" id="PTHR42801:SF8">
    <property type="entry name" value="PEROXIREDOXIN RV1608C-RELATED"/>
    <property type="match status" value="1"/>
</dbReference>
<accession>A9WSN6</accession>
<keyword evidence="8" id="KW-0676">Redox-active center</keyword>
<dbReference type="GO" id="GO:0034599">
    <property type="term" value="P:cellular response to oxidative stress"/>
    <property type="evidence" value="ECO:0007669"/>
    <property type="project" value="TreeGrafter"/>
</dbReference>
<dbReference type="SMR" id="A9WSN6"/>
<dbReference type="InterPro" id="IPR024706">
    <property type="entry name" value="Peroxiredoxin_AhpC-typ"/>
</dbReference>
<dbReference type="CDD" id="cd03017">
    <property type="entry name" value="PRX_BCP"/>
    <property type="match status" value="1"/>
</dbReference>
<keyword evidence="6 15" id="KW-0560">Oxidoreductase</keyword>
<dbReference type="AlphaFoldDB" id="A9WSN6"/>
<dbReference type="InterPro" id="IPR036249">
    <property type="entry name" value="Thioredoxin-like_sf"/>
</dbReference>
<evidence type="ECO:0000259" key="14">
    <source>
        <dbReference type="PROSITE" id="PS51352"/>
    </source>
</evidence>
<dbReference type="Gene3D" id="3.40.30.10">
    <property type="entry name" value="Glutaredoxin"/>
    <property type="match status" value="1"/>
</dbReference>
<evidence type="ECO:0000256" key="1">
    <source>
        <dbReference type="ARBA" id="ARBA00003330"/>
    </source>
</evidence>
<evidence type="ECO:0000256" key="8">
    <source>
        <dbReference type="ARBA" id="ARBA00023284"/>
    </source>
</evidence>
<evidence type="ECO:0000256" key="7">
    <source>
        <dbReference type="ARBA" id="ARBA00023157"/>
    </source>
</evidence>
<comment type="similarity">
    <text evidence="10">Belongs to the peroxiredoxin family. BCP/PrxQ subfamily.</text>
</comment>
<feature type="active site" description="Cysteine sulfenic acid (-SOH) intermediate; for peroxidase activity" evidence="13">
    <location>
        <position position="46"/>
    </location>
</feature>
<evidence type="ECO:0000256" key="4">
    <source>
        <dbReference type="ARBA" id="ARBA00022559"/>
    </source>
</evidence>
<dbReference type="EC" id="1.11.1.24" evidence="3"/>
<dbReference type="FunFam" id="3.40.30.10:FF:000267">
    <property type="entry name" value="Peroxidoxin bcpB"/>
    <property type="match status" value="1"/>
</dbReference>
<keyword evidence="5" id="KW-0049">Antioxidant</keyword>
<comment type="function">
    <text evidence="1">Thiol-specific peroxidase that catalyzes the reduction of hydrogen peroxide and organic hydroperoxides to water and alcohols, respectively. Plays a role in cell protection against oxidative stress by detoxifying peroxides and as sensor of hydrogen peroxide-mediated signaling events.</text>
</comment>
<evidence type="ECO:0000256" key="13">
    <source>
        <dbReference type="PIRSR" id="PIRSR000239-1"/>
    </source>
</evidence>
<evidence type="ECO:0000256" key="12">
    <source>
        <dbReference type="ARBA" id="ARBA00049091"/>
    </source>
</evidence>
<dbReference type="PIRSF" id="PIRSF000239">
    <property type="entry name" value="AHPC"/>
    <property type="match status" value="1"/>
</dbReference>
<reference evidence="16" key="1">
    <citation type="journal article" date="2008" name="J. Bacteriol.">
        <title>Genome sequence of the fish pathogen Renibacterium salmoninarum suggests reductive evolution away from an environmental Arthrobacter ancestor.</title>
        <authorList>
            <person name="Wiens G.D."/>
            <person name="Rockey D.D."/>
            <person name="Wu Z."/>
            <person name="Chang J."/>
            <person name="Levy R."/>
            <person name="Crane S."/>
            <person name="Chen D.S."/>
            <person name="Capri G.R."/>
            <person name="Burnett J.R."/>
            <person name="Sudheesh P.S."/>
            <person name="Schipma M.J."/>
            <person name="Burd H."/>
            <person name="Bhattacharyya A."/>
            <person name="Rhodes L.D."/>
            <person name="Kaul R."/>
            <person name="Strom M.S."/>
        </authorList>
    </citation>
    <scope>NUCLEOTIDE SEQUENCE [LARGE SCALE GENOMIC DNA]</scope>
    <source>
        <strain evidence="16">ATCC 33209 / DSM 20767 / JCM 11484 / NBRC 15589 / NCIMB 2235</strain>
    </source>
</reference>
<dbReference type="GO" id="GO:0005737">
    <property type="term" value="C:cytoplasm"/>
    <property type="evidence" value="ECO:0007669"/>
    <property type="project" value="TreeGrafter"/>
</dbReference>
<comment type="subunit">
    <text evidence="2">Monomer.</text>
</comment>
<evidence type="ECO:0000256" key="9">
    <source>
        <dbReference type="ARBA" id="ARBA00032824"/>
    </source>
</evidence>
<organism evidence="15 16">
    <name type="scientific">Renibacterium salmoninarum (strain ATCC 33209 / DSM 20767 / JCM 11484 / NBRC 15589 / NCIMB 2235)</name>
    <dbReference type="NCBI Taxonomy" id="288705"/>
    <lineage>
        <taxon>Bacteria</taxon>
        <taxon>Bacillati</taxon>
        <taxon>Actinomycetota</taxon>
        <taxon>Actinomycetes</taxon>
        <taxon>Micrococcales</taxon>
        <taxon>Micrococcaceae</taxon>
        <taxon>Renibacterium</taxon>
    </lineage>
</organism>
<keyword evidence="7" id="KW-1015">Disulfide bond</keyword>
<dbReference type="Pfam" id="PF00578">
    <property type="entry name" value="AhpC-TSA"/>
    <property type="match status" value="1"/>
</dbReference>
<dbReference type="PROSITE" id="PS51352">
    <property type="entry name" value="THIOREDOXIN_2"/>
    <property type="match status" value="1"/>
</dbReference>
<dbReference type="InterPro" id="IPR013766">
    <property type="entry name" value="Thioredoxin_domain"/>
</dbReference>
<comment type="catalytic activity">
    <reaction evidence="12">
        <text>a hydroperoxide + [thioredoxin]-dithiol = an alcohol + [thioredoxin]-disulfide + H2O</text>
        <dbReference type="Rhea" id="RHEA:62620"/>
        <dbReference type="Rhea" id="RHEA-COMP:10698"/>
        <dbReference type="Rhea" id="RHEA-COMP:10700"/>
        <dbReference type="ChEBI" id="CHEBI:15377"/>
        <dbReference type="ChEBI" id="CHEBI:29950"/>
        <dbReference type="ChEBI" id="CHEBI:30879"/>
        <dbReference type="ChEBI" id="CHEBI:35924"/>
        <dbReference type="ChEBI" id="CHEBI:50058"/>
        <dbReference type="EC" id="1.11.1.24"/>
    </reaction>
</comment>
<dbReference type="InterPro" id="IPR050924">
    <property type="entry name" value="Peroxiredoxin_BCP/PrxQ"/>
</dbReference>
<gene>
    <name evidence="15" type="ordered locus">RSal33209_2092</name>
</gene>
<evidence type="ECO:0000313" key="16">
    <source>
        <dbReference type="Proteomes" id="UP000002007"/>
    </source>
</evidence>
<dbReference type="STRING" id="288705.RSal33209_2092"/>
<dbReference type="EMBL" id="CP000910">
    <property type="protein sequence ID" value="ABY23824.1"/>
    <property type="molecule type" value="Genomic_DNA"/>
</dbReference>
<protein>
    <recommendedName>
        <fullName evidence="3">thioredoxin-dependent peroxiredoxin</fullName>
        <ecNumber evidence="3">1.11.1.24</ecNumber>
    </recommendedName>
    <alternativeName>
        <fullName evidence="11">Bacterioferritin comigratory protein</fullName>
    </alternativeName>
    <alternativeName>
        <fullName evidence="9">Thioredoxin peroxidase</fullName>
    </alternativeName>
</protein>
<dbReference type="eggNOG" id="COG1225">
    <property type="taxonomic scope" value="Bacteria"/>
</dbReference>
<sequence>MPMRKGDLVQDFELPDQTGELRKLSSLLANGPVVLFFYPVAMSGGCTKEVCHFRDIDAEFKAQGAQQVGISRDSVERQAEFAQKTNTEYLLLSDAEGEVAEAFGVKRYLLAKALPVKRATFVIDSDFRVLDVISSETDMNGHADQALAALKARA</sequence>
<dbReference type="Proteomes" id="UP000002007">
    <property type="component" value="Chromosome"/>
</dbReference>
<feature type="domain" description="Thioredoxin" evidence="14">
    <location>
        <begin position="3"/>
        <end position="154"/>
    </location>
</feature>
<dbReference type="InterPro" id="IPR000866">
    <property type="entry name" value="AhpC/TSA"/>
</dbReference>
<evidence type="ECO:0000313" key="15">
    <source>
        <dbReference type="EMBL" id="ABY23824.1"/>
    </source>
</evidence>
<name>A9WSN6_RENSM</name>
<evidence type="ECO:0000256" key="6">
    <source>
        <dbReference type="ARBA" id="ARBA00023002"/>
    </source>
</evidence>
<dbReference type="GO" id="GO:0045454">
    <property type="term" value="P:cell redox homeostasis"/>
    <property type="evidence" value="ECO:0007669"/>
    <property type="project" value="TreeGrafter"/>
</dbReference>
<dbReference type="SUPFAM" id="SSF52833">
    <property type="entry name" value="Thioredoxin-like"/>
    <property type="match status" value="1"/>
</dbReference>
<proteinExistence type="inferred from homology"/>
<keyword evidence="4 15" id="KW-0575">Peroxidase</keyword>
<dbReference type="GO" id="GO:0008379">
    <property type="term" value="F:thioredoxin peroxidase activity"/>
    <property type="evidence" value="ECO:0007669"/>
    <property type="project" value="TreeGrafter"/>
</dbReference>
<dbReference type="HOGENOM" id="CLU_042529_14_2_11"/>
<dbReference type="KEGG" id="rsa:RSal33209_2092"/>